<name>A0A8W7P2C5_ANOCL</name>
<feature type="chain" id="PRO_5036488988" evidence="2">
    <location>
        <begin position="45"/>
        <end position="212"/>
    </location>
</feature>
<proteinExistence type="predicted"/>
<dbReference type="EnsemblMetazoa" id="ACOM023753-RA">
    <property type="protein sequence ID" value="ACOM023753-PA.1"/>
    <property type="gene ID" value="ACOM023753"/>
</dbReference>
<evidence type="ECO:0000313" key="3">
    <source>
        <dbReference type="EnsemblMetazoa" id="ACOM023753-PA.1"/>
    </source>
</evidence>
<reference evidence="3" key="1">
    <citation type="submission" date="2022-08" db="UniProtKB">
        <authorList>
            <consortium name="EnsemblMetazoa"/>
        </authorList>
    </citation>
    <scope>IDENTIFICATION</scope>
</reference>
<feature type="signal peptide" evidence="2">
    <location>
        <begin position="1"/>
        <end position="44"/>
    </location>
</feature>
<dbReference type="AlphaFoldDB" id="A0A8W7P2C5"/>
<accession>A0A8W7P2C5</accession>
<evidence type="ECO:0000256" key="1">
    <source>
        <dbReference type="SAM" id="MobiDB-lite"/>
    </source>
</evidence>
<feature type="region of interest" description="Disordered" evidence="1">
    <location>
        <begin position="63"/>
        <end position="87"/>
    </location>
</feature>
<organism evidence="3">
    <name type="scientific">Anopheles coluzzii</name>
    <name type="common">African malaria mosquito</name>
    <dbReference type="NCBI Taxonomy" id="1518534"/>
    <lineage>
        <taxon>Eukaryota</taxon>
        <taxon>Metazoa</taxon>
        <taxon>Ecdysozoa</taxon>
        <taxon>Arthropoda</taxon>
        <taxon>Hexapoda</taxon>
        <taxon>Insecta</taxon>
        <taxon>Pterygota</taxon>
        <taxon>Neoptera</taxon>
        <taxon>Endopterygota</taxon>
        <taxon>Diptera</taxon>
        <taxon>Nematocera</taxon>
        <taxon>Culicoidea</taxon>
        <taxon>Culicidae</taxon>
        <taxon>Anophelinae</taxon>
        <taxon>Anopheles</taxon>
    </lineage>
</organism>
<protein>
    <submittedName>
        <fullName evidence="3">Uncharacterized protein</fullName>
    </submittedName>
</protein>
<keyword evidence="2" id="KW-0732">Signal</keyword>
<evidence type="ECO:0000256" key="2">
    <source>
        <dbReference type="SAM" id="SignalP"/>
    </source>
</evidence>
<sequence>MVHLVVEPGQIRQRMERVQERVGEGVQLLLLLLTLVLLEQSAAAATAAASPALVRCCCCSSSTRRSSVAGGQSSMPVSSRPALGNRSLSSSSIEANLRLRDTIACSSCSAPCVISGSTSGMAASSAHSSRSSVSRSASTDEAAAGLRWLTGLDGGRSAAPSEPPFDSGAAAAVVVVVVEPLDMIGDWANRWILVHNDIRSCDGSEELYEPLD</sequence>
<dbReference type="Proteomes" id="UP000075882">
    <property type="component" value="Unassembled WGS sequence"/>
</dbReference>